<dbReference type="Gene3D" id="1.10.1220.10">
    <property type="entry name" value="Met repressor-like"/>
    <property type="match status" value="1"/>
</dbReference>
<dbReference type="InterPro" id="IPR014795">
    <property type="entry name" value="TacA_1-like"/>
</dbReference>
<sequence>MATETARLDVRLAKNQKELFEEAVDLGGYSTLTQFILDAAMEKAESIIEEHKNWLTSERDRETFFAILASPPKANASLKAAVRKYEAALQEPEKTTKASTRKVKSNAVKKKNIGSR</sequence>
<dbReference type="PANTHER" id="PTHR35401:SF2">
    <property type="entry name" value="ABC-TYPE TRANSPORT SYSTEM"/>
    <property type="match status" value="1"/>
</dbReference>
<keyword evidence="5" id="KW-1185">Reference proteome</keyword>
<proteinExistence type="inferred from homology"/>
<keyword evidence="1" id="KW-1277">Toxin-antitoxin system</keyword>
<evidence type="ECO:0000256" key="1">
    <source>
        <dbReference type="ARBA" id="ARBA00022649"/>
    </source>
</evidence>
<evidence type="ECO:0000256" key="3">
    <source>
        <dbReference type="SAM" id="MobiDB-lite"/>
    </source>
</evidence>
<evidence type="ECO:0000313" key="5">
    <source>
        <dbReference type="Proteomes" id="UP000266183"/>
    </source>
</evidence>
<protein>
    <submittedName>
        <fullName evidence="4">DUF1778 domain-containing protein</fullName>
    </submittedName>
</protein>
<dbReference type="SUPFAM" id="SSF47598">
    <property type="entry name" value="Ribbon-helix-helix"/>
    <property type="match status" value="1"/>
</dbReference>
<dbReference type="InterPro" id="IPR013321">
    <property type="entry name" value="Arc_rbn_hlx_hlx"/>
</dbReference>
<accession>A0A385SJV6</accession>
<dbReference type="KEGG" id="chk:D4L85_13515"/>
<reference evidence="5" key="1">
    <citation type="submission" date="2018-09" db="EMBL/GenBank/DDBJ databases">
        <title>Chryseolinea sp. KIS68-18 isolated from soil.</title>
        <authorList>
            <person name="Weon H.-Y."/>
            <person name="Kwon S.-W."/>
            <person name="Lee S.A."/>
        </authorList>
    </citation>
    <scope>NUCLEOTIDE SEQUENCE [LARGE SCALE GENOMIC DNA]</scope>
    <source>
        <strain evidence="5">KIS68-18</strain>
    </source>
</reference>
<feature type="region of interest" description="Disordered" evidence="3">
    <location>
        <begin position="89"/>
        <end position="116"/>
    </location>
</feature>
<evidence type="ECO:0000313" key="4">
    <source>
        <dbReference type="EMBL" id="AYB31529.1"/>
    </source>
</evidence>
<comment type="similarity">
    <text evidence="2">Belongs to the TacA antitoxin family.</text>
</comment>
<name>A0A385SJV6_9BACT</name>
<dbReference type="EMBL" id="CP032382">
    <property type="protein sequence ID" value="AYB31529.1"/>
    <property type="molecule type" value="Genomic_DNA"/>
</dbReference>
<feature type="compositionally biased region" description="Basic residues" evidence="3">
    <location>
        <begin position="99"/>
        <end position="116"/>
    </location>
</feature>
<dbReference type="OrthoDB" id="595305at2"/>
<dbReference type="AlphaFoldDB" id="A0A385SJV6"/>
<evidence type="ECO:0000256" key="2">
    <source>
        <dbReference type="ARBA" id="ARBA00049988"/>
    </source>
</evidence>
<dbReference type="Proteomes" id="UP000266183">
    <property type="component" value="Chromosome"/>
</dbReference>
<dbReference type="Gene3D" id="1.20.890.30">
    <property type="entry name" value="VCA0319-like"/>
    <property type="match status" value="1"/>
</dbReference>
<organism evidence="4 5">
    <name type="scientific">Chryseolinea soli</name>
    <dbReference type="NCBI Taxonomy" id="2321403"/>
    <lineage>
        <taxon>Bacteria</taxon>
        <taxon>Pseudomonadati</taxon>
        <taxon>Bacteroidota</taxon>
        <taxon>Cytophagia</taxon>
        <taxon>Cytophagales</taxon>
        <taxon>Fulvivirgaceae</taxon>
        <taxon>Chryseolinea</taxon>
    </lineage>
</organism>
<gene>
    <name evidence="4" type="ORF">D4L85_13515</name>
</gene>
<dbReference type="GO" id="GO:0006355">
    <property type="term" value="P:regulation of DNA-templated transcription"/>
    <property type="evidence" value="ECO:0007669"/>
    <property type="project" value="InterPro"/>
</dbReference>
<dbReference type="PANTHER" id="PTHR35401">
    <property type="entry name" value="COPG FAMILY HELIX-TURN-HELIX PROTEIN-RELATED-RELATED"/>
    <property type="match status" value="1"/>
</dbReference>
<dbReference type="RefSeq" id="WP_119754800.1">
    <property type="nucleotide sequence ID" value="NZ_CP032382.1"/>
</dbReference>
<dbReference type="Pfam" id="PF08681">
    <property type="entry name" value="TacA1"/>
    <property type="match status" value="1"/>
</dbReference>
<dbReference type="InterPro" id="IPR010985">
    <property type="entry name" value="Ribbon_hlx_hlx"/>
</dbReference>